<dbReference type="Gene3D" id="1.20.120.220">
    <property type="entry name" value="ATP synthase, F0 complex, subunit A"/>
    <property type="match status" value="1"/>
</dbReference>
<geneLocation type="mitochondrion" evidence="13"/>
<accession>A0A0N7ATG0</accession>
<keyword evidence="10" id="KW-0066">ATP synthesis</keyword>
<organism evidence="13">
    <name type="scientific">Cypridopsis vidua</name>
    <dbReference type="NCBI Taxonomy" id="230730"/>
    <lineage>
        <taxon>Eukaryota</taxon>
        <taxon>Metazoa</taxon>
        <taxon>Ecdysozoa</taxon>
        <taxon>Arthropoda</taxon>
        <taxon>Crustacea</taxon>
        <taxon>Oligostraca</taxon>
        <taxon>Ostracoda</taxon>
        <taxon>Podocopa</taxon>
        <taxon>Podocopida</taxon>
        <taxon>Cypridocopina</taxon>
        <taxon>Cypridoidea</taxon>
        <taxon>Cyprididae</taxon>
        <taxon>Cypridopsis</taxon>
    </lineage>
</organism>
<sequence>MMNNLFSIFDPTAILLIPINWISMFMFILMFLPSYWILSNPMKTFIKKIIFVMNNEFSTLLKNNKINIILFISLFMLILFNNTLGLFSFTFTATSHLAITLALALPLWLTFILYSLTNNLTNFLAHLVPSGTPPVLMPFMVLIELVSNVIRPITLSVRLAANMIAGHLLLSLLETQLATSSWILLPMIGVVQYLLLMLESAVAYIQAYVFSVLTTLYASEA</sequence>
<dbReference type="GO" id="GO:0005743">
    <property type="term" value="C:mitochondrial inner membrane"/>
    <property type="evidence" value="ECO:0007669"/>
    <property type="project" value="UniProtKB-SubCell"/>
</dbReference>
<feature type="transmembrane region" description="Helical" evidence="12">
    <location>
        <begin position="177"/>
        <end position="195"/>
    </location>
</feature>
<dbReference type="PRINTS" id="PR00123">
    <property type="entry name" value="ATPASEA"/>
</dbReference>
<dbReference type="PANTHER" id="PTHR11410:SF0">
    <property type="entry name" value="ATP SYNTHASE SUBUNIT A"/>
    <property type="match status" value="1"/>
</dbReference>
<gene>
    <name evidence="13" type="primary">ATP6</name>
</gene>
<dbReference type="InterPro" id="IPR023011">
    <property type="entry name" value="ATP_synth_F0_asu_AS"/>
</dbReference>
<comment type="subcellular location">
    <subcellularLocation>
        <location evidence="1">Membrane</location>
        <topology evidence="1">Multi-pass membrane protein</topology>
    </subcellularLocation>
    <subcellularLocation>
        <location evidence="11">Mitochondrion inner membrane</location>
        <topology evidence="11">Multi-pass membrane protein</topology>
    </subcellularLocation>
</comment>
<keyword evidence="7 12" id="KW-1133">Transmembrane helix</keyword>
<dbReference type="SUPFAM" id="SSF81336">
    <property type="entry name" value="F1F0 ATP synthase subunit A"/>
    <property type="match status" value="1"/>
</dbReference>
<evidence type="ECO:0000256" key="12">
    <source>
        <dbReference type="SAM" id="Phobius"/>
    </source>
</evidence>
<dbReference type="GO" id="GO:0046933">
    <property type="term" value="F:proton-transporting ATP synthase activity, rotational mechanism"/>
    <property type="evidence" value="ECO:0007669"/>
    <property type="project" value="TreeGrafter"/>
</dbReference>
<dbReference type="PANTHER" id="PTHR11410">
    <property type="entry name" value="ATP SYNTHASE SUBUNIT A"/>
    <property type="match status" value="1"/>
</dbReference>
<evidence type="ECO:0000256" key="7">
    <source>
        <dbReference type="ARBA" id="ARBA00022989"/>
    </source>
</evidence>
<keyword evidence="8" id="KW-0406">Ion transport</keyword>
<evidence type="ECO:0000256" key="5">
    <source>
        <dbReference type="ARBA" id="ARBA00022692"/>
    </source>
</evidence>
<proteinExistence type="inferred from homology"/>
<evidence type="ECO:0000256" key="10">
    <source>
        <dbReference type="ARBA" id="ARBA00023310"/>
    </source>
</evidence>
<name>A0A0N7ATG0_9CRUS</name>
<feature type="transmembrane region" description="Helical" evidence="12">
    <location>
        <begin position="123"/>
        <end position="143"/>
    </location>
</feature>
<evidence type="ECO:0000256" key="1">
    <source>
        <dbReference type="ARBA" id="ARBA00004141"/>
    </source>
</evidence>
<dbReference type="PROSITE" id="PS00449">
    <property type="entry name" value="ATPASE_A"/>
    <property type="match status" value="1"/>
</dbReference>
<feature type="transmembrane region" description="Helical" evidence="12">
    <location>
        <begin position="68"/>
        <end position="91"/>
    </location>
</feature>
<feature type="transmembrane region" description="Helical" evidence="12">
    <location>
        <begin position="97"/>
        <end position="116"/>
    </location>
</feature>
<dbReference type="EMBL" id="KP063117">
    <property type="protein sequence ID" value="AJY78604.1"/>
    <property type="molecule type" value="Genomic_DNA"/>
</dbReference>
<keyword evidence="13" id="KW-0496">Mitochondrion</keyword>
<evidence type="ECO:0000256" key="3">
    <source>
        <dbReference type="ARBA" id="ARBA00022448"/>
    </source>
</evidence>
<dbReference type="InterPro" id="IPR045083">
    <property type="entry name" value="ATP_synth_F0_asu_bact/mt"/>
</dbReference>
<reference evidence="13" key="1">
    <citation type="submission" date="2014-10" db="EMBL/GenBank/DDBJ databases">
        <title>Sequencing of complete mitochondrial genome of Cypridopsis vidua.</title>
        <authorList>
            <person name="Ma X."/>
        </authorList>
    </citation>
    <scope>NUCLEOTIDE SEQUENCE</scope>
</reference>
<evidence type="ECO:0000256" key="11">
    <source>
        <dbReference type="RuleBase" id="RU004450"/>
    </source>
</evidence>
<keyword evidence="9 12" id="KW-0472">Membrane</keyword>
<evidence type="ECO:0000313" key="13">
    <source>
        <dbReference type="EMBL" id="AJY78604.1"/>
    </source>
</evidence>
<dbReference type="GO" id="GO:0045259">
    <property type="term" value="C:proton-transporting ATP synthase complex"/>
    <property type="evidence" value="ECO:0007669"/>
    <property type="project" value="UniProtKB-KW"/>
</dbReference>
<dbReference type="CDD" id="cd00310">
    <property type="entry name" value="ATP-synt_Fo_a_6"/>
    <property type="match status" value="1"/>
</dbReference>
<dbReference type="CTD" id="4508"/>
<evidence type="ECO:0000256" key="9">
    <source>
        <dbReference type="ARBA" id="ARBA00023136"/>
    </source>
</evidence>
<dbReference type="Pfam" id="PF00119">
    <property type="entry name" value="ATP-synt_A"/>
    <property type="match status" value="1"/>
</dbReference>
<feature type="transmembrane region" description="Helical" evidence="12">
    <location>
        <begin position="12"/>
        <end position="38"/>
    </location>
</feature>
<dbReference type="GeneID" id="26217949"/>
<dbReference type="RefSeq" id="YP_009179465.1">
    <property type="nucleotide sequence ID" value="NC_028407.1"/>
</dbReference>
<comment type="similarity">
    <text evidence="2">Belongs to the ATPase A chain family.</text>
</comment>
<dbReference type="InterPro" id="IPR000568">
    <property type="entry name" value="ATP_synth_F0_asu"/>
</dbReference>
<dbReference type="AlphaFoldDB" id="A0A0N7ATG0"/>
<dbReference type="NCBIfam" id="TIGR01131">
    <property type="entry name" value="ATP_synt_6_or_A"/>
    <property type="match status" value="1"/>
</dbReference>
<keyword evidence="6" id="KW-0375">Hydrogen ion transport</keyword>
<dbReference type="InterPro" id="IPR035908">
    <property type="entry name" value="F0_ATP_A_sf"/>
</dbReference>
<evidence type="ECO:0000256" key="8">
    <source>
        <dbReference type="ARBA" id="ARBA00023065"/>
    </source>
</evidence>
<evidence type="ECO:0000256" key="4">
    <source>
        <dbReference type="ARBA" id="ARBA00022547"/>
    </source>
</evidence>
<keyword evidence="4" id="KW-0138">CF(0)</keyword>
<keyword evidence="3" id="KW-0813">Transport</keyword>
<protein>
    <recommendedName>
        <fullName evidence="11">ATP synthase subunit a</fullName>
    </recommendedName>
</protein>
<evidence type="ECO:0000256" key="2">
    <source>
        <dbReference type="ARBA" id="ARBA00006810"/>
    </source>
</evidence>
<keyword evidence="5 12" id="KW-0812">Transmembrane</keyword>
<evidence type="ECO:0000256" key="6">
    <source>
        <dbReference type="ARBA" id="ARBA00022781"/>
    </source>
</evidence>